<comment type="caution">
    <text evidence="2">The sequence shown here is derived from an EMBL/GenBank/DDBJ whole genome shotgun (WGS) entry which is preliminary data.</text>
</comment>
<organism evidence="2 3">
    <name type="scientific">Nonomuraea ferruginea</name>
    <dbReference type="NCBI Taxonomy" id="46174"/>
    <lineage>
        <taxon>Bacteria</taxon>
        <taxon>Bacillati</taxon>
        <taxon>Actinomycetota</taxon>
        <taxon>Actinomycetes</taxon>
        <taxon>Streptosporangiales</taxon>
        <taxon>Streptosporangiaceae</taxon>
        <taxon>Nonomuraea</taxon>
    </lineage>
</organism>
<feature type="transmembrane region" description="Helical" evidence="1">
    <location>
        <begin position="20"/>
        <end position="39"/>
    </location>
</feature>
<protein>
    <submittedName>
        <fullName evidence="2">DUF4383 domain-containing protein</fullName>
    </submittedName>
</protein>
<evidence type="ECO:0000313" key="3">
    <source>
        <dbReference type="Proteomes" id="UP001212498"/>
    </source>
</evidence>
<evidence type="ECO:0000256" key="1">
    <source>
        <dbReference type="SAM" id="Phobius"/>
    </source>
</evidence>
<keyword evidence="1" id="KW-1133">Transmembrane helix</keyword>
<dbReference type="EMBL" id="JAPNUD010000112">
    <property type="protein sequence ID" value="MDA0644841.1"/>
    <property type="molecule type" value="Genomic_DNA"/>
</dbReference>
<evidence type="ECO:0000313" key="2">
    <source>
        <dbReference type="EMBL" id="MDA0644841.1"/>
    </source>
</evidence>
<reference evidence="2 3" key="1">
    <citation type="submission" date="2022-11" db="EMBL/GenBank/DDBJ databases">
        <title>Nonomuraea corallina sp. nov., a new species of the genus Nonomuraea isolated from sea side sediment in Thai sea.</title>
        <authorList>
            <person name="Ngamcharungchit C."/>
            <person name="Matsumoto A."/>
            <person name="Suriyachadkun C."/>
            <person name="Panbangred W."/>
            <person name="Inahashi Y."/>
            <person name="Intra B."/>
        </authorList>
    </citation>
    <scope>NUCLEOTIDE SEQUENCE [LARGE SCALE GENOMIC DNA]</scope>
    <source>
        <strain evidence="2 3">DSM 43553</strain>
    </source>
</reference>
<dbReference type="Proteomes" id="UP001212498">
    <property type="component" value="Unassembled WGS sequence"/>
</dbReference>
<accession>A0ABT4T5R0</accession>
<feature type="transmembrane region" description="Helical" evidence="1">
    <location>
        <begin position="125"/>
        <end position="142"/>
    </location>
</feature>
<name>A0ABT4T5R0_9ACTN</name>
<dbReference type="RefSeq" id="WP_271278682.1">
    <property type="nucleotide sequence ID" value="NZ_BAABFD010000005.1"/>
</dbReference>
<dbReference type="Pfam" id="PF14325">
    <property type="entry name" value="DUF4383"/>
    <property type="match status" value="1"/>
</dbReference>
<keyword evidence="1" id="KW-0472">Membrane</keyword>
<keyword evidence="3" id="KW-1185">Reference proteome</keyword>
<feature type="transmembrane region" description="Helical" evidence="1">
    <location>
        <begin position="59"/>
        <end position="79"/>
    </location>
</feature>
<proteinExistence type="predicted"/>
<gene>
    <name evidence="2" type="ORF">OUY24_29810</name>
</gene>
<feature type="transmembrane region" description="Helical" evidence="1">
    <location>
        <begin position="86"/>
        <end position="105"/>
    </location>
</feature>
<sequence length="151" mass="16028">MVTPKSHAGTTRSPVQKAALLVGVAFLIVGLLGFVPGVTTNYDTMQFAGHHSDARLLGLFQVSVLHNIVHLVFGVAGLLMARTAAAAKAFLIGGGVIYLLLWVYGLLVDKESAANFVPLNTADDWLHFVLGVGMIVLGGLLGRRTLGTRHR</sequence>
<keyword evidence="1" id="KW-0812">Transmembrane</keyword>